<feature type="coiled-coil region" evidence="1">
    <location>
        <begin position="151"/>
        <end position="192"/>
    </location>
</feature>
<name>A0A7C9RQH2_9PSEU</name>
<proteinExistence type="predicted"/>
<keyword evidence="4" id="KW-1185">Reference proteome</keyword>
<organism evidence="3 4">
    <name type="scientific">Lentzea alba</name>
    <dbReference type="NCBI Taxonomy" id="2714351"/>
    <lineage>
        <taxon>Bacteria</taxon>
        <taxon>Bacillati</taxon>
        <taxon>Actinomycetota</taxon>
        <taxon>Actinomycetes</taxon>
        <taxon>Pseudonocardiales</taxon>
        <taxon>Pseudonocardiaceae</taxon>
        <taxon>Lentzea</taxon>
    </lineage>
</organism>
<feature type="transmembrane region" description="Helical" evidence="2">
    <location>
        <begin position="83"/>
        <end position="104"/>
    </location>
</feature>
<comment type="caution">
    <text evidence="3">The sequence shown here is derived from an EMBL/GenBank/DDBJ whole genome shotgun (WGS) entry which is preliminary data.</text>
</comment>
<feature type="transmembrane region" description="Helical" evidence="2">
    <location>
        <begin position="53"/>
        <end position="71"/>
    </location>
</feature>
<evidence type="ECO:0000256" key="2">
    <source>
        <dbReference type="SAM" id="Phobius"/>
    </source>
</evidence>
<sequence length="327" mass="36403">MSRNRRGCGGCALAFLALFFGLPLTMVLVAPAIAARIVADGLPEHAAYLSEWLWGAAVSVPLGVLSVRFALKRNGRVRRSALVKRWLGLLVRGLGLLAVMNVFVFVTKKPASAGEHVIDDGMGLFVRAALIGVAVLVVLALWDRRARRVTVEEVRAAAAEADRTLQRVRRENVRVSRQAERVRARLVKLQTRSDVEFHGLRVFHRESYQCADTAHIAYQSAQTSLHTMSSLVRRARRAPLQLVASRRARAEMHAAATHLARSQGELREQVDQGLSMVRTLNANTSDLKHEIRDSCGRQGREWFEALEERIEQAREERRVGNRVGGGQ</sequence>
<keyword evidence="1" id="KW-0175">Coiled coil</keyword>
<reference evidence="3 4" key="1">
    <citation type="submission" date="2020-03" db="EMBL/GenBank/DDBJ databases">
        <title>Isolation and identification of active actinomycetes.</title>
        <authorList>
            <person name="Sun X."/>
        </authorList>
    </citation>
    <scope>NUCLEOTIDE SEQUENCE [LARGE SCALE GENOMIC DNA]</scope>
    <source>
        <strain evidence="3 4">NEAU-D13</strain>
    </source>
</reference>
<dbReference type="RefSeq" id="WP_166046450.1">
    <property type="nucleotide sequence ID" value="NZ_JAAMPJ010000004.1"/>
</dbReference>
<keyword evidence="2" id="KW-1133">Transmembrane helix</keyword>
<dbReference type="EMBL" id="JAAMPJ010000004">
    <property type="protein sequence ID" value="NGY60409.1"/>
    <property type="molecule type" value="Genomic_DNA"/>
</dbReference>
<evidence type="ECO:0000313" key="3">
    <source>
        <dbReference type="EMBL" id="NGY60409.1"/>
    </source>
</evidence>
<accession>A0A7C9RQH2</accession>
<keyword evidence="2" id="KW-0812">Transmembrane</keyword>
<gene>
    <name evidence="3" type="ORF">G7043_15885</name>
</gene>
<protein>
    <submittedName>
        <fullName evidence="3">Uncharacterized protein</fullName>
    </submittedName>
</protein>
<evidence type="ECO:0000313" key="4">
    <source>
        <dbReference type="Proteomes" id="UP000481360"/>
    </source>
</evidence>
<dbReference type="AlphaFoldDB" id="A0A7C9RQH2"/>
<keyword evidence="2" id="KW-0472">Membrane</keyword>
<evidence type="ECO:0000256" key="1">
    <source>
        <dbReference type="SAM" id="Coils"/>
    </source>
</evidence>
<feature type="transmembrane region" description="Helical" evidence="2">
    <location>
        <begin position="124"/>
        <end position="142"/>
    </location>
</feature>
<dbReference type="Proteomes" id="UP000481360">
    <property type="component" value="Unassembled WGS sequence"/>
</dbReference>